<keyword evidence="3" id="KW-1185">Reference proteome</keyword>
<gene>
    <name evidence="2" type="ORF">ASPGLDRAFT_451275</name>
</gene>
<dbReference type="VEuPathDB" id="FungiDB:ASPGLDRAFT_451275"/>
<accession>A0A1L9VGM2</accession>
<feature type="compositionally biased region" description="Basic residues" evidence="1">
    <location>
        <begin position="145"/>
        <end position="156"/>
    </location>
</feature>
<dbReference type="Proteomes" id="UP000184300">
    <property type="component" value="Unassembled WGS sequence"/>
</dbReference>
<evidence type="ECO:0000256" key="1">
    <source>
        <dbReference type="SAM" id="MobiDB-lite"/>
    </source>
</evidence>
<proteinExistence type="predicted"/>
<feature type="compositionally biased region" description="Basic and acidic residues" evidence="1">
    <location>
        <begin position="104"/>
        <end position="117"/>
    </location>
</feature>
<feature type="region of interest" description="Disordered" evidence="1">
    <location>
        <begin position="93"/>
        <end position="119"/>
    </location>
</feature>
<dbReference type="EMBL" id="KV878900">
    <property type="protein sequence ID" value="OJJ83054.1"/>
    <property type="molecule type" value="Genomic_DNA"/>
</dbReference>
<dbReference type="GeneID" id="34462430"/>
<organism evidence="2 3">
    <name type="scientific">Aspergillus glaucus CBS 516.65</name>
    <dbReference type="NCBI Taxonomy" id="1160497"/>
    <lineage>
        <taxon>Eukaryota</taxon>
        <taxon>Fungi</taxon>
        <taxon>Dikarya</taxon>
        <taxon>Ascomycota</taxon>
        <taxon>Pezizomycotina</taxon>
        <taxon>Eurotiomycetes</taxon>
        <taxon>Eurotiomycetidae</taxon>
        <taxon>Eurotiales</taxon>
        <taxon>Aspergillaceae</taxon>
        <taxon>Aspergillus</taxon>
        <taxon>Aspergillus subgen. Aspergillus</taxon>
    </lineage>
</organism>
<sequence>MLTGLSTMAQDKYAFYFFLCSFLARDWCRFGAYGSRLQLLSQPFIITHSIRAGRRWSKIKRFAHIEPSRTAAAAGFPCTMMVTLSSTTSKIDVRSNAGIPPGTDRARMTDHAKEARPPGRISLSEENDVMIEDGNLGRFDHVCHHRHDSSSHRRPPQLKEKRFSRLSTWNGDVGERSCISENNWMMDGGWMPNRTMSQTGKS</sequence>
<dbReference type="RefSeq" id="XP_022399752.1">
    <property type="nucleotide sequence ID" value="XM_022546169.1"/>
</dbReference>
<evidence type="ECO:0000313" key="2">
    <source>
        <dbReference type="EMBL" id="OJJ83054.1"/>
    </source>
</evidence>
<name>A0A1L9VGM2_ASPGL</name>
<reference evidence="3" key="1">
    <citation type="journal article" date="2017" name="Genome Biol.">
        <title>Comparative genomics reveals high biological diversity and specific adaptations in the industrially and medically important fungal genus Aspergillus.</title>
        <authorList>
            <person name="de Vries R.P."/>
            <person name="Riley R."/>
            <person name="Wiebenga A."/>
            <person name="Aguilar-Osorio G."/>
            <person name="Amillis S."/>
            <person name="Uchima C.A."/>
            <person name="Anderluh G."/>
            <person name="Asadollahi M."/>
            <person name="Askin M."/>
            <person name="Barry K."/>
            <person name="Battaglia E."/>
            <person name="Bayram O."/>
            <person name="Benocci T."/>
            <person name="Braus-Stromeyer S.A."/>
            <person name="Caldana C."/>
            <person name="Canovas D."/>
            <person name="Cerqueira G.C."/>
            <person name="Chen F."/>
            <person name="Chen W."/>
            <person name="Choi C."/>
            <person name="Clum A."/>
            <person name="Dos Santos R.A."/>
            <person name="Damasio A.R."/>
            <person name="Diallinas G."/>
            <person name="Emri T."/>
            <person name="Fekete E."/>
            <person name="Flipphi M."/>
            <person name="Freyberg S."/>
            <person name="Gallo A."/>
            <person name="Gournas C."/>
            <person name="Habgood R."/>
            <person name="Hainaut M."/>
            <person name="Harispe M.L."/>
            <person name="Henrissat B."/>
            <person name="Hilden K.S."/>
            <person name="Hope R."/>
            <person name="Hossain A."/>
            <person name="Karabika E."/>
            <person name="Karaffa L."/>
            <person name="Karanyi Z."/>
            <person name="Krasevec N."/>
            <person name="Kuo A."/>
            <person name="Kusch H."/>
            <person name="LaButti K."/>
            <person name="Lagendijk E.L."/>
            <person name="Lapidus A."/>
            <person name="Levasseur A."/>
            <person name="Lindquist E."/>
            <person name="Lipzen A."/>
            <person name="Logrieco A.F."/>
            <person name="MacCabe A."/>
            <person name="Maekelae M.R."/>
            <person name="Malavazi I."/>
            <person name="Melin P."/>
            <person name="Meyer V."/>
            <person name="Mielnichuk N."/>
            <person name="Miskei M."/>
            <person name="Molnar A.P."/>
            <person name="Mule G."/>
            <person name="Ngan C.Y."/>
            <person name="Orejas M."/>
            <person name="Orosz E."/>
            <person name="Ouedraogo J.P."/>
            <person name="Overkamp K.M."/>
            <person name="Park H.-S."/>
            <person name="Perrone G."/>
            <person name="Piumi F."/>
            <person name="Punt P.J."/>
            <person name="Ram A.F."/>
            <person name="Ramon A."/>
            <person name="Rauscher S."/>
            <person name="Record E."/>
            <person name="Riano-Pachon D.M."/>
            <person name="Robert V."/>
            <person name="Roehrig J."/>
            <person name="Ruller R."/>
            <person name="Salamov A."/>
            <person name="Salih N.S."/>
            <person name="Samson R.A."/>
            <person name="Sandor E."/>
            <person name="Sanguinetti M."/>
            <person name="Schuetze T."/>
            <person name="Sepcic K."/>
            <person name="Shelest E."/>
            <person name="Sherlock G."/>
            <person name="Sophianopoulou V."/>
            <person name="Squina F.M."/>
            <person name="Sun H."/>
            <person name="Susca A."/>
            <person name="Todd R.B."/>
            <person name="Tsang A."/>
            <person name="Unkles S.E."/>
            <person name="van de Wiele N."/>
            <person name="van Rossen-Uffink D."/>
            <person name="Oliveira J.V."/>
            <person name="Vesth T.C."/>
            <person name="Visser J."/>
            <person name="Yu J.-H."/>
            <person name="Zhou M."/>
            <person name="Andersen M.R."/>
            <person name="Archer D.B."/>
            <person name="Baker S.E."/>
            <person name="Benoit I."/>
            <person name="Brakhage A.A."/>
            <person name="Braus G.H."/>
            <person name="Fischer R."/>
            <person name="Frisvad J.C."/>
            <person name="Goldman G.H."/>
            <person name="Houbraken J."/>
            <person name="Oakley B."/>
            <person name="Pocsi I."/>
            <person name="Scazzocchio C."/>
            <person name="Seiboth B."/>
            <person name="vanKuyk P.A."/>
            <person name="Wortman J."/>
            <person name="Dyer P.S."/>
            <person name="Grigoriev I.V."/>
        </authorList>
    </citation>
    <scope>NUCLEOTIDE SEQUENCE [LARGE SCALE GENOMIC DNA]</scope>
    <source>
        <strain evidence="3">CBS 516.65</strain>
    </source>
</reference>
<evidence type="ECO:0000313" key="3">
    <source>
        <dbReference type="Proteomes" id="UP000184300"/>
    </source>
</evidence>
<dbReference type="AlphaFoldDB" id="A0A1L9VGM2"/>
<feature type="region of interest" description="Disordered" evidence="1">
    <location>
        <begin position="145"/>
        <end position="165"/>
    </location>
</feature>
<protein>
    <submittedName>
        <fullName evidence="2">Uncharacterized protein</fullName>
    </submittedName>
</protein>